<dbReference type="Ensembl" id="ENSPMRT00000028003.1">
    <property type="protein sequence ID" value="ENSPMRP00000026398.1"/>
    <property type="gene ID" value="ENSPMRG00000017074.1"/>
</dbReference>
<dbReference type="PROSITE" id="PS00380">
    <property type="entry name" value="RHODANESE_1"/>
    <property type="match status" value="1"/>
</dbReference>
<dbReference type="Gene3D" id="3.40.250.10">
    <property type="entry name" value="Rhodanese-like domain"/>
    <property type="match status" value="1"/>
</dbReference>
<dbReference type="SMART" id="SM00450">
    <property type="entry name" value="RHOD"/>
    <property type="match status" value="1"/>
</dbReference>
<dbReference type="CDD" id="cd00158">
    <property type="entry name" value="RHOD"/>
    <property type="match status" value="1"/>
</dbReference>
<keyword evidence="3" id="KW-1185">Reference proteome</keyword>
<evidence type="ECO:0000313" key="3">
    <source>
        <dbReference type="Proteomes" id="UP000472272"/>
    </source>
</evidence>
<dbReference type="OMA" id="WYNEGRP"/>
<dbReference type="SUPFAM" id="SSF52821">
    <property type="entry name" value="Rhodanese/Cell cycle control phosphatase"/>
    <property type="match status" value="1"/>
</dbReference>
<accession>A0A670JMY3</accession>
<reference evidence="2" key="2">
    <citation type="submission" date="2025-08" db="UniProtKB">
        <authorList>
            <consortium name="Ensembl"/>
        </authorList>
    </citation>
    <scope>IDENTIFICATION</scope>
</reference>
<dbReference type="GeneTree" id="ENSGT00960000191059"/>
<name>A0A670JMY3_PODMU</name>
<dbReference type="InterPro" id="IPR001763">
    <property type="entry name" value="Rhodanese-like_dom"/>
</dbReference>
<dbReference type="AlphaFoldDB" id="A0A670JMY3"/>
<dbReference type="Proteomes" id="UP000472272">
    <property type="component" value="Chromosome 15"/>
</dbReference>
<dbReference type="PROSITE" id="PS50206">
    <property type="entry name" value="RHODANESE_3"/>
    <property type="match status" value="1"/>
</dbReference>
<evidence type="ECO:0000313" key="2">
    <source>
        <dbReference type="Ensembl" id="ENSPMRP00000026398.1"/>
    </source>
</evidence>
<dbReference type="GO" id="GO:0004792">
    <property type="term" value="F:thiosulfate-cyanide sulfurtransferase activity"/>
    <property type="evidence" value="ECO:0007669"/>
    <property type="project" value="InterPro"/>
</dbReference>
<dbReference type="Pfam" id="PF00581">
    <property type="entry name" value="Rhodanese"/>
    <property type="match status" value="1"/>
</dbReference>
<protein>
    <recommendedName>
        <fullName evidence="1">Rhodanese domain-containing protein</fullName>
    </recommendedName>
</protein>
<dbReference type="InterPro" id="IPR001307">
    <property type="entry name" value="Thiosulphate_STrfase_CS"/>
</dbReference>
<reference evidence="2" key="3">
    <citation type="submission" date="2025-09" db="UniProtKB">
        <authorList>
            <consortium name="Ensembl"/>
        </authorList>
    </citation>
    <scope>IDENTIFICATION</scope>
</reference>
<organism evidence="2 3">
    <name type="scientific">Podarcis muralis</name>
    <name type="common">Wall lizard</name>
    <name type="synonym">Lacerta muralis</name>
    <dbReference type="NCBI Taxonomy" id="64176"/>
    <lineage>
        <taxon>Eukaryota</taxon>
        <taxon>Metazoa</taxon>
        <taxon>Chordata</taxon>
        <taxon>Craniata</taxon>
        <taxon>Vertebrata</taxon>
        <taxon>Euteleostomi</taxon>
        <taxon>Lepidosauria</taxon>
        <taxon>Squamata</taxon>
        <taxon>Bifurcata</taxon>
        <taxon>Unidentata</taxon>
        <taxon>Episquamata</taxon>
        <taxon>Laterata</taxon>
        <taxon>Lacertibaenia</taxon>
        <taxon>Lacertidae</taxon>
        <taxon>Podarcis</taxon>
    </lineage>
</organism>
<proteinExistence type="predicted"/>
<reference evidence="2 3" key="1">
    <citation type="journal article" date="2019" name="Proc. Natl. Acad. Sci. U.S.A.">
        <title>Regulatory changes in pterin and carotenoid genes underlie balanced color polymorphisms in the wall lizard.</title>
        <authorList>
            <person name="Andrade P."/>
            <person name="Pinho C."/>
            <person name="Perez I de Lanuza G."/>
            <person name="Afonso S."/>
            <person name="Brejcha J."/>
            <person name="Rubin C.J."/>
            <person name="Wallerman O."/>
            <person name="Pereira P."/>
            <person name="Sabatino S.J."/>
            <person name="Bellati A."/>
            <person name="Pellitteri-Rosa D."/>
            <person name="Bosakova Z."/>
            <person name="Bunikis I."/>
            <person name="Carretero M.A."/>
            <person name="Feiner N."/>
            <person name="Marsik P."/>
            <person name="Pauperio F."/>
            <person name="Salvi D."/>
            <person name="Soler L."/>
            <person name="While G.M."/>
            <person name="Uller T."/>
            <person name="Font E."/>
            <person name="Andersson L."/>
            <person name="Carneiro M."/>
        </authorList>
    </citation>
    <scope>NUCLEOTIDE SEQUENCE</scope>
</reference>
<feature type="domain" description="Rhodanese" evidence="1">
    <location>
        <begin position="51"/>
        <end position="159"/>
    </location>
</feature>
<sequence>MMADQLLKEIEAAGITDLSEKRSRVIKWVKGLFPGVEVVTTETLQQWMKEKPEEMIILDTRTSAEFDVSHLPGAILVPPEEDALLEFFKKQLAPGREEEGPSKPIICYCTVGYRSSMAAQLLGSYFSRETGKTFMASPKIYNVCGGLVVWAVERRQMVDRQERPTSVVHPYSPTWAKLLEPEFRAEI</sequence>
<evidence type="ECO:0000259" key="1">
    <source>
        <dbReference type="PROSITE" id="PS50206"/>
    </source>
</evidence>
<dbReference type="InterPro" id="IPR036873">
    <property type="entry name" value="Rhodanese-like_dom_sf"/>
</dbReference>